<accession>A0A915I9T5</accession>
<reference evidence="2" key="1">
    <citation type="submission" date="2022-11" db="UniProtKB">
        <authorList>
            <consortium name="WormBaseParasite"/>
        </authorList>
    </citation>
    <scope>IDENTIFICATION</scope>
</reference>
<protein>
    <submittedName>
        <fullName evidence="2">Uncharacterized protein</fullName>
    </submittedName>
</protein>
<evidence type="ECO:0000313" key="2">
    <source>
        <dbReference type="WBParaSite" id="nRc.2.0.1.t10934-RA"/>
    </source>
</evidence>
<keyword evidence="1" id="KW-1185">Reference proteome</keyword>
<organism evidence="1 2">
    <name type="scientific">Romanomermis culicivorax</name>
    <name type="common">Nematode worm</name>
    <dbReference type="NCBI Taxonomy" id="13658"/>
    <lineage>
        <taxon>Eukaryota</taxon>
        <taxon>Metazoa</taxon>
        <taxon>Ecdysozoa</taxon>
        <taxon>Nematoda</taxon>
        <taxon>Enoplea</taxon>
        <taxon>Dorylaimia</taxon>
        <taxon>Mermithida</taxon>
        <taxon>Mermithoidea</taxon>
        <taxon>Mermithidae</taxon>
        <taxon>Romanomermis</taxon>
    </lineage>
</organism>
<sequence>MHDIQISQTYYCASIDKTDIWFVCLTQKCENHCNVIERRIQFLAKMLEVECLDKVQFFGLQGEEARSNDWWKKNLETDPLQTKRVAKAEAVFKAKGR</sequence>
<name>A0A915I9T5_ROMCU</name>
<dbReference type="WBParaSite" id="nRc.2.0.1.t10934-RA">
    <property type="protein sequence ID" value="nRc.2.0.1.t10934-RA"/>
    <property type="gene ID" value="nRc.2.0.1.g10934"/>
</dbReference>
<proteinExistence type="predicted"/>
<dbReference type="AlphaFoldDB" id="A0A915I9T5"/>
<dbReference type="Proteomes" id="UP000887565">
    <property type="component" value="Unplaced"/>
</dbReference>
<evidence type="ECO:0000313" key="1">
    <source>
        <dbReference type="Proteomes" id="UP000887565"/>
    </source>
</evidence>